<evidence type="ECO:0000256" key="1">
    <source>
        <dbReference type="SAM" id="MobiDB-lite"/>
    </source>
</evidence>
<feature type="compositionally biased region" description="Basic and acidic residues" evidence="1">
    <location>
        <begin position="28"/>
        <end position="42"/>
    </location>
</feature>
<dbReference type="EMBL" id="JBBNAF010000012">
    <property type="protein sequence ID" value="KAK9092045.1"/>
    <property type="molecule type" value="Genomic_DNA"/>
</dbReference>
<feature type="region of interest" description="Disordered" evidence="1">
    <location>
        <begin position="19"/>
        <end position="64"/>
    </location>
</feature>
<sequence length="64" mass="7145">MAFLSSFFCCFHKSKKVSSKKGVSLSTDLKESHSETRTEPNHPNRSSPPILMTYFPTGSRPSPL</sequence>
<gene>
    <name evidence="2" type="ORF">Syun_026956</name>
</gene>
<proteinExistence type="predicted"/>
<accession>A0AAP0EH02</accession>
<reference evidence="2 3" key="1">
    <citation type="submission" date="2024-01" db="EMBL/GenBank/DDBJ databases">
        <title>Genome assemblies of Stephania.</title>
        <authorList>
            <person name="Yang L."/>
        </authorList>
    </citation>
    <scope>NUCLEOTIDE SEQUENCE [LARGE SCALE GENOMIC DNA]</scope>
    <source>
        <strain evidence="2">YNDBR</strain>
        <tissue evidence="2">Leaf</tissue>
    </source>
</reference>
<protein>
    <submittedName>
        <fullName evidence="2">Uncharacterized protein</fullName>
    </submittedName>
</protein>
<keyword evidence="3" id="KW-1185">Reference proteome</keyword>
<evidence type="ECO:0000313" key="3">
    <source>
        <dbReference type="Proteomes" id="UP001420932"/>
    </source>
</evidence>
<dbReference type="AlphaFoldDB" id="A0AAP0EH02"/>
<evidence type="ECO:0000313" key="2">
    <source>
        <dbReference type="EMBL" id="KAK9092045.1"/>
    </source>
</evidence>
<name>A0AAP0EH02_9MAGN</name>
<organism evidence="2 3">
    <name type="scientific">Stephania yunnanensis</name>
    <dbReference type="NCBI Taxonomy" id="152371"/>
    <lineage>
        <taxon>Eukaryota</taxon>
        <taxon>Viridiplantae</taxon>
        <taxon>Streptophyta</taxon>
        <taxon>Embryophyta</taxon>
        <taxon>Tracheophyta</taxon>
        <taxon>Spermatophyta</taxon>
        <taxon>Magnoliopsida</taxon>
        <taxon>Ranunculales</taxon>
        <taxon>Menispermaceae</taxon>
        <taxon>Menispermoideae</taxon>
        <taxon>Cissampelideae</taxon>
        <taxon>Stephania</taxon>
    </lineage>
</organism>
<comment type="caution">
    <text evidence="2">The sequence shown here is derived from an EMBL/GenBank/DDBJ whole genome shotgun (WGS) entry which is preliminary data.</text>
</comment>
<dbReference type="Proteomes" id="UP001420932">
    <property type="component" value="Unassembled WGS sequence"/>
</dbReference>